<dbReference type="OrthoDB" id="339151at2759"/>
<dbReference type="InterPro" id="IPR000504">
    <property type="entry name" value="RRM_dom"/>
</dbReference>
<feature type="domain" description="RRM" evidence="4">
    <location>
        <begin position="114"/>
        <end position="213"/>
    </location>
</feature>
<gene>
    <name evidence="5" type="ORF">AMORRO_LOCUS2862</name>
</gene>
<feature type="compositionally biased region" description="Basic and acidic residues" evidence="3">
    <location>
        <begin position="297"/>
        <end position="316"/>
    </location>
</feature>
<name>A0A9N8WS20_9GLOM</name>
<dbReference type="SMART" id="SM00360">
    <property type="entry name" value="RRM"/>
    <property type="match status" value="2"/>
</dbReference>
<evidence type="ECO:0000313" key="6">
    <source>
        <dbReference type="Proteomes" id="UP000789342"/>
    </source>
</evidence>
<dbReference type="InterPro" id="IPR035979">
    <property type="entry name" value="RBD_domain_sf"/>
</dbReference>
<dbReference type="Gene3D" id="3.30.70.330">
    <property type="match status" value="2"/>
</dbReference>
<feature type="region of interest" description="Disordered" evidence="3">
    <location>
        <begin position="182"/>
        <end position="203"/>
    </location>
</feature>
<dbReference type="GO" id="GO:0003723">
    <property type="term" value="F:RNA binding"/>
    <property type="evidence" value="ECO:0007669"/>
    <property type="project" value="UniProtKB-UniRule"/>
</dbReference>
<evidence type="ECO:0000313" key="5">
    <source>
        <dbReference type="EMBL" id="CAG8492865.1"/>
    </source>
</evidence>
<feature type="region of interest" description="Disordered" evidence="3">
    <location>
        <begin position="296"/>
        <end position="324"/>
    </location>
</feature>
<feature type="compositionally biased region" description="Basic and acidic residues" evidence="3">
    <location>
        <begin position="183"/>
        <end position="203"/>
    </location>
</feature>
<organism evidence="5 6">
    <name type="scientific">Acaulospora morrowiae</name>
    <dbReference type="NCBI Taxonomy" id="94023"/>
    <lineage>
        <taxon>Eukaryota</taxon>
        <taxon>Fungi</taxon>
        <taxon>Fungi incertae sedis</taxon>
        <taxon>Mucoromycota</taxon>
        <taxon>Glomeromycotina</taxon>
        <taxon>Glomeromycetes</taxon>
        <taxon>Diversisporales</taxon>
        <taxon>Acaulosporaceae</taxon>
        <taxon>Acaulospora</taxon>
    </lineage>
</organism>
<dbReference type="SUPFAM" id="SSF54928">
    <property type="entry name" value="RNA-binding domain, RBD"/>
    <property type="match status" value="1"/>
</dbReference>
<evidence type="ECO:0000256" key="1">
    <source>
        <dbReference type="ARBA" id="ARBA00022884"/>
    </source>
</evidence>
<evidence type="ECO:0000256" key="3">
    <source>
        <dbReference type="SAM" id="MobiDB-lite"/>
    </source>
</evidence>
<dbReference type="EMBL" id="CAJVPV010001295">
    <property type="protein sequence ID" value="CAG8492865.1"/>
    <property type="molecule type" value="Genomic_DNA"/>
</dbReference>
<reference evidence="5" key="1">
    <citation type="submission" date="2021-06" db="EMBL/GenBank/DDBJ databases">
        <authorList>
            <person name="Kallberg Y."/>
            <person name="Tangrot J."/>
            <person name="Rosling A."/>
        </authorList>
    </citation>
    <scope>NUCLEOTIDE SEQUENCE</scope>
    <source>
        <strain evidence="5">CL551</strain>
    </source>
</reference>
<accession>A0A9N8WS20</accession>
<keyword evidence="6" id="KW-1185">Reference proteome</keyword>
<comment type="caution">
    <text evidence="5">The sequence shown here is derived from an EMBL/GenBank/DDBJ whole genome shotgun (WGS) entry which is preliminary data.</text>
</comment>
<proteinExistence type="predicted"/>
<evidence type="ECO:0000256" key="2">
    <source>
        <dbReference type="PROSITE-ProRule" id="PRU00176"/>
    </source>
</evidence>
<protein>
    <submittedName>
        <fullName evidence="5">13657_t:CDS:1</fullName>
    </submittedName>
</protein>
<dbReference type="AlphaFoldDB" id="A0A9N8WS20"/>
<dbReference type="InterPro" id="IPR012677">
    <property type="entry name" value="Nucleotide-bd_a/b_plait_sf"/>
</dbReference>
<keyword evidence="1 2" id="KW-0694">RNA-binding</keyword>
<sequence>MSHYCRNCEALKRQIEIKDEVIRSKDERIIRLQESLIQIQQDLIKVLKVVNGNDDSQKEFSISEVPINATSIIPINTNETVTSQSLFDVDESDNEPEWHLSNLNLSNLKKEREFRVYVGHINDASKKRIKKVLEENFGRVLEVEMIINRNCAFATFATRESYNSAVNQGFINVDGNDCCIEQPRPRNNEEQPRARNNEDDNKGRMIDVVESDSELEWYQPNLKKEREFRVYVGHINDASKKRIKKELEDNFGRVLEVEMIINRNCAFATFATRESYNSAVNQGFINVDGNDCCIEQPRPRNNEEQSKPRNNEYDNKGRRRRKQI</sequence>
<feature type="domain" description="RRM" evidence="4">
    <location>
        <begin position="228"/>
        <end position="289"/>
    </location>
</feature>
<evidence type="ECO:0000259" key="4">
    <source>
        <dbReference type="PROSITE" id="PS50102"/>
    </source>
</evidence>
<dbReference type="PROSITE" id="PS50102">
    <property type="entry name" value="RRM"/>
    <property type="match status" value="2"/>
</dbReference>
<dbReference type="Proteomes" id="UP000789342">
    <property type="component" value="Unassembled WGS sequence"/>
</dbReference>
<dbReference type="PANTHER" id="PTHR21245">
    <property type="entry name" value="HETEROGENEOUS NUCLEAR RIBONUCLEOPROTEIN"/>
    <property type="match status" value="1"/>
</dbReference>